<comment type="cofactor">
    <cofactor evidence="2 10">
        <name>pyridoxal 5'-phosphate</name>
        <dbReference type="ChEBI" id="CHEBI:597326"/>
    </cofactor>
</comment>
<comment type="function">
    <text evidence="10">Allosteric enzyme that catalyzes the rate-limiting step in glycogen catabolism, the phosphorolytic cleavage of glycogen to produce glucose-1-phosphate, and plays a central role in maintaining cellular and organismal glucose homeostasis.</text>
</comment>
<keyword evidence="4" id="KW-0021">Allosteric enzyme</keyword>
<evidence type="ECO:0000256" key="3">
    <source>
        <dbReference type="ARBA" id="ARBA00006047"/>
    </source>
</evidence>
<dbReference type="CDD" id="cd04300">
    <property type="entry name" value="GT35_Glycogen_Phosphorylase"/>
    <property type="match status" value="1"/>
</dbReference>
<dbReference type="InterPro" id="IPR011833">
    <property type="entry name" value="Glycg_phsphrylas"/>
</dbReference>
<dbReference type="Pfam" id="PF00343">
    <property type="entry name" value="Phosphorylase"/>
    <property type="match status" value="1"/>
</dbReference>
<dbReference type="FunFam" id="3.40.50.2000:FF:000003">
    <property type="entry name" value="Alpha-1,4 glucan phosphorylase"/>
    <property type="match status" value="1"/>
</dbReference>
<protein>
    <recommendedName>
        <fullName evidence="10">Alpha-1,4 glucan phosphorylase</fullName>
        <ecNumber evidence="10">2.4.1.1</ecNumber>
    </recommendedName>
</protein>
<keyword evidence="8 10" id="KW-0119">Carbohydrate metabolism</keyword>
<sequence length="922" mass="104609">MIYHVTLKEQFILTQYRAASEHCLLAQSTPIFNPRSSQGCGVWSFELRLRCSMAYRQLQNHSIAGAPPAYRQIAPRVTLSRRPLRVSAVAELNKTAAVVPESTALVPAPVDIANKLRYLFGRNGDYTVADAYQGTSWSVREKLIDSFNKTHEHWKKEDPKFIYYLSAEFLMGRSLINTVYNLGLEGEYAEALNQLGYEMEKVADAERDAALGNGGLGRLAACFLDSMATLDLPGWGYGIRYKYGMFKQALRNGYQVELPDIWLTKGNPWELRRDDVKFEVGFGGRVERRKQGSKEITVWTPSEKVIAQAYDNPIPGFNTPTTSNLRLWDAVPLTEFDLSAFNAGDYDRAMLERERAEGISAVLYPNDSTPEGKELRLKQQYFFVCASLQDVLSRFKAVHGNNFDLLPEKACFQLNDTHPTIAVAELMRLLLDVEGLDWDKVWTITTKCLNYTNHTVMPEALEKWPVKVMAKMLPRHMEIIEVINEGWTKWLGGHLKDLAPEERAKRIAAMSIIHENPWNKEEMLVNMAYLAVVGSSAVNGVAAIHSNIVKDEILNDFYQIFPSKFQNKTNGVTPRRWLAWCNPELASLITDTLGTSEWINDTEKLAGLRAYASDKAFQAKWAAVKKAKKAKLAELIKKVHGDEVNPNALFDIQIKRIHEYKRQYLNVLSIIWRYKQLKKMSPEERKKAVARVCVIGGKAASAYDMAKRIIRLVTAVGDVINKDPETKDYLRLYFLPDYNVSLAETIIPAAELSQHISTAGTEASGTSNMKFQMNGCLIIGTWDGANIEIAEETGIDNVFVFGVRAEEINQLRKERKNLKTDPRWDELMRDIEGGMFGDKDYFKPLVDSVNNMKVGNDWFLLANDFASYLKAQEDVDACYKDQSEWLRRSIMYTAGSGKFSSDRTIREYAEDIWHVTPSRPTA</sequence>
<keyword evidence="5 10" id="KW-0328">Glycosyltransferase</keyword>
<dbReference type="GO" id="GO:0005737">
    <property type="term" value="C:cytoplasm"/>
    <property type="evidence" value="ECO:0007669"/>
    <property type="project" value="TreeGrafter"/>
</dbReference>
<dbReference type="InterPro" id="IPR035090">
    <property type="entry name" value="Pyridoxal_P_attach_site"/>
</dbReference>
<evidence type="ECO:0000256" key="8">
    <source>
        <dbReference type="ARBA" id="ARBA00023277"/>
    </source>
</evidence>
<dbReference type="InterPro" id="IPR000811">
    <property type="entry name" value="Glyco_trans_35"/>
</dbReference>
<name>A0A8J4B652_9CHLO</name>
<comment type="similarity">
    <text evidence="3 10">Belongs to the glycogen phosphorylase family.</text>
</comment>
<comment type="caution">
    <text evidence="11">The sequence shown here is derived from an EMBL/GenBank/DDBJ whole genome shotgun (WGS) entry which is preliminary data.</text>
</comment>
<dbReference type="Proteomes" id="UP000747399">
    <property type="component" value="Unassembled WGS sequence"/>
</dbReference>
<evidence type="ECO:0000256" key="4">
    <source>
        <dbReference type="ARBA" id="ARBA00022533"/>
    </source>
</evidence>
<dbReference type="NCBIfam" id="TIGR02093">
    <property type="entry name" value="P_ylase"/>
    <property type="match status" value="1"/>
</dbReference>
<evidence type="ECO:0000256" key="10">
    <source>
        <dbReference type="RuleBase" id="RU000587"/>
    </source>
</evidence>
<dbReference type="EMBL" id="BNCO01000020">
    <property type="protein sequence ID" value="GIL54972.1"/>
    <property type="molecule type" value="Genomic_DNA"/>
</dbReference>
<dbReference type="FunFam" id="3.40.50.2000:FF:000002">
    <property type="entry name" value="Alpha-1,4 glucan phosphorylase"/>
    <property type="match status" value="1"/>
</dbReference>
<feature type="modified residue" description="N6-(pyridoxal phosphate)lysine" evidence="9">
    <location>
        <position position="770"/>
    </location>
</feature>
<dbReference type="GO" id="GO:0008184">
    <property type="term" value="F:glycogen phosphorylase activity"/>
    <property type="evidence" value="ECO:0007669"/>
    <property type="project" value="InterPro"/>
</dbReference>
<organism evidence="11 12">
    <name type="scientific">Volvox africanus</name>
    <dbReference type="NCBI Taxonomy" id="51714"/>
    <lineage>
        <taxon>Eukaryota</taxon>
        <taxon>Viridiplantae</taxon>
        <taxon>Chlorophyta</taxon>
        <taxon>core chlorophytes</taxon>
        <taxon>Chlorophyceae</taxon>
        <taxon>CS clade</taxon>
        <taxon>Chlamydomonadales</taxon>
        <taxon>Volvocaceae</taxon>
        <taxon>Volvox</taxon>
    </lineage>
</organism>
<keyword evidence="6 10" id="KW-0808">Transferase</keyword>
<evidence type="ECO:0000256" key="6">
    <source>
        <dbReference type="ARBA" id="ARBA00022679"/>
    </source>
</evidence>
<dbReference type="EC" id="2.4.1.1" evidence="10"/>
<reference evidence="11" key="1">
    <citation type="journal article" date="2021" name="Proc. Natl. Acad. Sci. U.S.A.">
        <title>Three genomes in the algal genus Volvox reveal the fate of a haploid sex-determining region after a transition to homothallism.</title>
        <authorList>
            <person name="Yamamoto K."/>
            <person name="Hamaji T."/>
            <person name="Kawai-Toyooka H."/>
            <person name="Matsuzaki R."/>
            <person name="Takahashi F."/>
            <person name="Nishimura Y."/>
            <person name="Kawachi M."/>
            <person name="Noguchi H."/>
            <person name="Minakuchi Y."/>
            <person name="Umen J.G."/>
            <person name="Toyoda A."/>
            <person name="Nozaki H."/>
        </authorList>
    </citation>
    <scope>NUCLEOTIDE SEQUENCE</scope>
    <source>
        <strain evidence="11">NIES-3780</strain>
    </source>
</reference>
<dbReference type="Gene3D" id="3.40.50.2000">
    <property type="entry name" value="Glycogen Phosphorylase B"/>
    <property type="match status" value="2"/>
</dbReference>
<gene>
    <name evidence="11" type="ORF">Vafri_10646</name>
</gene>
<comment type="catalytic activity">
    <reaction evidence="1 10">
        <text>[(1-&gt;4)-alpha-D-glucosyl](n) + phosphate = [(1-&gt;4)-alpha-D-glucosyl](n-1) + alpha-D-glucose 1-phosphate</text>
        <dbReference type="Rhea" id="RHEA:41732"/>
        <dbReference type="Rhea" id="RHEA-COMP:9584"/>
        <dbReference type="Rhea" id="RHEA-COMP:9586"/>
        <dbReference type="ChEBI" id="CHEBI:15444"/>
        <dbReference type="ChEBI" id="CHEBI:43474"/>
        <dbReference type="ChEBI" id="CHEBI:58601"/>
        <dbReference type="EC" id="2.4.1.1"/>
    </reaction>
</comment>
<evidence type="ECO:0000256" key="1">
    <source>
        <dbReference type="ARBA" id="ARBA00001275"/>
    </source>
</evidence>
<proteinExistence type="inferred from homology"/>
<evidence type="ECO:0000256" key="5">
    <source>
        <dbReference type="ARBA" id="ARBA00022676"/>
    </source>
</evidence>
<keyword evidence="7 9" id="KW-0663">Pyridoxal phosphate</keyword>
<dbReference type="PANTHER" id="PTHR11468">
    <property type="entry name" value="GLYCOGEN PHOSPHORYLASE"/>
    <property type="match status" value="1"/>
</dbReference>
<accession>A0A8J4B652</accession>
<dbReference type="SUPFAM" id="SSF53756">
    <property type="entry name" value="UDP-Glycosyltransferase/glycogen phosphorylase"/>
    <property type="match status" value="1"/>
</dbReference>
<dbReference type="PIRSF" id="PIRSF000460">
    <property type="entry name" value="Pprylas_GlgP"/>
    <property type="match status" value="1"/>
</dbReference>
<evidence type="ECO:0000256" key="2">
    <source>
        <dbReference type="ARBA" id="ARBA00001933"/>
    </source>
</evidence>
<dbReference type="PANTHER" id="PTHR11468:SF30">
    <property type="entry name" value="ALPHA-1,4 GLUCAN PHOSPHORYLASE"/>
    <property type="match status" value="1"/>
</dbReference>
<evidence type="ECO:0000256" key="7">
    <source>
        <dbReference type="ARBA" id="ARBA00022898"/>
    </source>
</evidence>
<dbReference type="AlphaFoldDB" id="A0A8J4B652"/>
<dbReference type="GO" id="GO:0030170">
    <property type="term" value="F:pyridoxal phosphate binding"/>
    <property type="evidence" value="ECO:0007669"/>
    <property type="project" value="InterPro"/>
</dbReference>
<keyword evidence="12" id="KW-1185">Reference proteome</keyword>
<dbReference type="GO" id="GO:0005980">
    <property type="term" value="P:glycogen catabolic process"/>
    <property type="evidence" value="ECO:0007669"/>
    <property type="project" value="TreeGrafter"/>
</dbReference>
<evidence type="ECO:0000313" key="11">
    <source>
        <dbReference type="EMBL" id="GIL54972.1"/>
    </source>
</evidence>
<evidence type="ECO:0000256" key="9">
    <source>
        <dbReference type="PIRSR" id="PIRSR000460-1"/>
    </source>
</evidence>
<evidence type="ECO:0000313" key="12">
    <source>
        <dbReference type="Proteomes" id="UP000747399"/>
    </source>
</evidence>
<dbReference type="PROSITE" id="PS00102">
    <property type="entry name" value="PHOSPHORYLASE"/>
    <property type="match status" value="1"/>
</dbReference>